<keyword evidence="14" id="KW-1185">Reference proteome</keyword>
<evidence type="ECO:0000259" key="12">
    <source>
        <dbReference type="Pfam" id="PF04101"/>
    </source>
</evidence>
<dbReference type="GO" id="GO:0071555">
    <property type="term" value="P:cell wall organization"/>
    <property type="evidence" value="ECO:0007669"/>
    <property type="project" value="UniProtKB-KW"/>
</dbReference>
<keyword evidence="8 10" id="KW-0131">Cell cycle</keyword>
<dbReference type="OrthoDB" id="9808936at2"/>
<dbReference type="Pfam" id="PF04101">
    <property type="entry name" value="Glyco_tran_28_C"/>
    <property type="match status" value="1"/>
</dbReference>
<evidence type="ECO:0000256" key="10">
    <source>
        <dbReference type="HAMAP-Rule" id="MF_00033"/>
    </source>
</evidence>
<comment type="catalytic activity">
    <reaction evidence="10">
        <text>di-trans,octa-cis-undecaprenyl diphospho-N-acetyl-alpha-D-muramoyl-L-alanyl-D-glutamyl-meso-2,6-diaminopimeloyl-D-alanyl-D-alanine + UDP-N-acetyl-alpha-D-glucosamine = di-trans,octa-cis-undecaprenyl diphospho-[N-acetyl-alpha-D-glucosaminyl-(1-&gt;4)]-N-acetyl-alpha-D-muramoyl-L-alanyl-D-glutamyl-meso-2,6-diaminopimeloyl-D-alanyl-D-alanine + UDP + H(+)</text>
        <dbReference type="Rhea" id="RHEA:31227"/>
        <dbReference type="ChEBI" id="CHEBI:15378"/>
        <dbReference type="ChEBI" id="CHEBI:57705"/>
        <dbReference type="ChEBI" id="CHEBI:58223"/>
        <dbReference type="ChEBI" id="CHEBI:61387"/>
        <dbReference type="ChEBI" id="CHEBI:61388"/>
        <dbReference type="EC" id="2.4.1.227"/>
    </reaction>
</comment>
<keyword evidence="2 10" id="KW-0132">Cell division</keyword>
<dbReference type="Pfam" id="PF03033">
    <property type="entry name" value="Glyco_transf_28"/>
    <property type="match status" value="1"/>
</dbReference>
<dbReference type="NCBIfam" id="TIGR01133">
    <property type="entry name" value="murG"/>
    <property type="match status" value="1"/>
</dbReference>
<organism evidence="13 14">
    <name type="scientific">Pseudohongiella nitratireducens</name>
    <dbReference type="NCBI Taxonomy" id="1768907"/>
    <lineage>
        <taxon>Bacteria</taxon>
        <taxon>Pseudomonadati</taxon>
        <taxon>Pseudomonadota</taxon>
        <taxon>Gammaproteobacteria</taxon>
        <taxon>Pseudomonadales</taxon>
        <taxon>Pseudohongiellaceae</taxon>
        <taxon>Pseudohongiella</taxon>
    </lineage>
</organism>
<dbReference type="CDD" id="cd03785">
    <property type="entry name" value="GT28_MurG"/>
    <property type="match status" value="1"/>
</dbReference>
<evidence type="ECO:0000256" key="7">
    <source>
        <dbReference type="ARBA" id="ARBA00023136"/>
    </source>
</evidence>
<proteinExistence type="inferred from homology"/>
<keyword evidence="4 10" id="KW-0808">Transferase</keyword>
<dbReference type="InterPro" id="IPR007235">
    <property type="entry name" value="Glyco_trans_28_C"/>
</dbReference>
<feature type="binding site" evidence="10">
    <location>
        <position position="168"/>
    </location>
    <ligand>
        <name>UDP-N-acetyl-alpha-D-glucosamine</name>
        <dbReference type="ChEBI" id="CHEBI:57705"/>
    </ligand>
</feature>
<evidence type="ECO:0000256" key="9">
    <source>
        <dbReference type="ARBA" id="ARBA00023316"/>
    </source>
</evidence>
<feature type="binding site" evidence="10">
    <location>
        <position position="198"/>
    </location>
    <ligand>
        <name>UDP-N-acetyl-alpha-D-glucosamine</name>
        <dbReference type="ChEBI" id="CHEBI:57705"/>
    </ligand>
</feature>
<protein>
    <recommendedName>
        <fullName evidence="10">UDP-N-acetylglucosamine--N-acetylmuramyl-(pentapeptide) pyrophosphoryl-undecaprenol N-acetylglucosamine transferase</fullName>
        <ecNumber evidence="10">2.4.1.227</ecNumber>
    </recommendedName>
    <alternativeName>
        <fullName evidence="10">Undecaprenyl-PP-MurNAc-pentapeptide-UDPGlcNAc GlcNAc transferase</fullName>
    </alternativeName>
</protein>
<keyword evidence="7 10" id="KW-0472">Membrane</keyword>
<evidence type="ECO:0000256" key="2">
    <source>
        <dbReference type="ARBA" id="ARBA00022618"/>
    </source>
</evidence>
<comment type="caution">
    <text evidence="10">Lacks conserved residue(s) required for the propagation of feature annotation.</text>
</comment>
<dbReference type="PANTHER" id="PTHR21015">
    <property type="entry name" value="UDP-N-ACETYLGLUCOSAMINE--N-ACETYLMURAMYL-(PENTAPEPTIDE) PYROPHOSPHORYL-UNDECAPRENOL N-ACETYLGLUCOSAMINE TRANSFERASE 1"/>
    <property type="match status" value="1"/>
</dbReference>
<dbReference type="Gene3D" id="3.40.50.2000">
    <property type="entry name" value="Glycogen Phosphorylase B"/>
    <property type="match status" value="2"/>
</dbReference>
<dbReference type="GO" id="GO:0008360">
    <property type="term" value="P:regulation of cell shape"/>
    <property type="evidence" value="ECO:0007669"/>
    <property type="project" value="UniProtKB-KW"/>
</dbReference>
<evidence type="ECO:0000313" key="13">
    <source>
        <dbReference type="EMBL" id="GFZ78802.1"/>
    </source>
</evidence>
<dbReference type="GO" id="GO:0050511">
    <property type="term" value="F:undecaprenyldiphospho-muramoylpentapeptide beta-N-acetylglucosaminyltransferase activity"/>
    <property type="evidence" value="ECO:0007669"/>
    <property type="project" value="UniProtKB-UniRule"/>
</dbReference>
<sequence length="369" mass="39026">MTEKSVLIMAAGTGGHIFPALAVAEKLQQKGFRIDWLGTPSGMENRVLGDTSIKVHQLPVNGLRGKGKLALLKAPFMLFRSLLAAIAVVREVKPCCVLGMGGYVAGPGGVAAWLLGCPLLLHEQNAVAGTTNRLLAPFAKQIMTTYPDTFSGKNKGKATVTQTGNPVRSGIKRQLQSTNQEPTDTTILPIKVLVIGGSQGAAAINQAVAEMACRVSAENMTIWHQAGRGKVQSVQEVLAEAGVEEGSVRVVEFIDDMPAAYAWADIVICRAGAGTLAEITVAGLPSVLIPYPYATDDHQRVNAEQLQKAGAAEMLLQSELSSEVLQSVMETLMKDAGKRLSMAEAARSAAFPDAAENVAQACEEYCNGR</sequence>
<dbReference type="InterPro" id="IPR004276">
    <property type="entry name" value="GlycoTrans_28_N"/>
</dbReference>
<comment type="caution">
    <text evidence="13">The sequence shown here is derived from an EMBL/GenBank/DDBJ whole genome shotgun (WGS) entry which is preliminary data.</text>
</comment>
<feature type="domain" description="Glycosyl transferase family 28 C-terminal" evidence="12">
    <location>
        <begin position="192"/>
        <end position="357"/>
    </location>
</feature>
<feature type="binding site" evidence="10">
    <location>
        <begin position="13"/>
        <end position="15"/>
    </location>
    <ligand>
        <name>UDP-N-acetyl-alpha-D-glucosamine</name>
        <dbReference type="ChEBI" id="CHEBI:57705"/>
    </ligand>
</feature>
<feature type="domain" description="Glycosyltransferase family 28 N-terminal" evidence="11">
    <location>
        <begin position="6"/>
        <end position="143"/>
    </location>
</feature>
<dbReference type="HAMAP" id="MF_00033">
    <property type="entry name" value="MurG"/>
    <property type="match status" value="1"/>
</dbReference>
<dbReference type="PANTHER" id="PTHR21015:SF22">
    <property type="entry name" value="GLYCOSYLTRANSFERASE"/>
    <property type="match status" value="1"/>
</dbReference>
<evidence type="ECO:0000313" key="14">
    <source>
        <dbReference type="Proteomes" id="UP000627715"/>
    </source>
</evidence>
<accession>A0A916VJB9</accession>
<comment type="subcellular location">
    <subcellularLocation>
        <location evidence="10">Cell membrane</location>
        <topology evidence="10">Peripheral membrane protein</topology>
        <orientation evidence="10">Cytoplasmic side</orientation>
    </subcellularLocation>
</comment>
<keyword evidence="5 10" id="KW-0133">Cell shape</keyword>
<comment type="similarity">
    <text evidence="10">Belongs to the glycosyltransferase 28 family. MurG subfamily.</text>
</comment>
<dbReference type="SUPFAM" id="SSF53756">
    <property type="entry name" value="UDP-Glycosyltransferase/glycogen phosphorylase"/>
    <property type="match status" value="1"/>
</dbReference>
<dbReference type="InterPro" id="IPR006009">
    <property type="entry name" value="GlcNAc_MurG"/>
</dbReference>
<comment type="pathway">
    <text evidence="10">Cell wall biogenesis; peptidoglycan biosynthesis.</text>
</comment>
<reference evidence="13" key="1">
    <citation type="journal article" date="2014" name="Int. J. Syst. Evol. Microbiol.">
        <title>Complete genome sequence of Corynebacterium casei LMG S-19264T (=DSM 44701T), isolated from a smear-ripened cheese.</title>
        <authorList>
            <consortium name="US DOE Joint Genome Institute (JGI-PGF)"/>
            <person name="Walter F."/>
            <person name="Albersmeier A."/>
            <person name="Kalinowski J."/>
            <person name="Ruckert C."/>
        </authorList>
    </citation>
    <scope>NUCLEOTIDE SEQUENCE</scope>
    <source>
        <strain evidence="13">CGMCC 1.15425</strain>
    </source>
</reference>
<dbReference type="RefSeq" id="WP_068810371.1">
    <property type="nucleotide sequence ID" value="NZ_BMIY01000009.1"/>
</dbReference>
<keyword evidence="9 10" id="KW-0961">Cell wall biogenesis/degradation</keyword>
<evidence type="ECO:0000256" key="5">
    <source>
        <dbReference type="ARBA" id="ARBA00022960"/>
    </source>
</evidence>
<evidence type="ECO:0000259" key="11">
    <source>
        <dbReference type="Pfam" id="PF03033"/>
    </source>
</evidence>
<dbReference type="AlphaFoldDB" id="A0A916VJB9"/>
<gene>
    <name evidence="10 13" type="primary">murG</name>
    <name evidence="13" type="ORF">GCM10011403_22420</name>
</gene>
<keyword evidence="3 10" id="KW-0328">Glycosyltransferase</keyword>
<dbReference type="GO" id="GO:0051301">
    <property type="term" value="P:cell division"/>
    <property type="evidence" value="ECO:0007669"/>
    <property type="project" value="UniProtKB-KW"/>
</dbReference>
<name>A0A916VJB9_9GAMM</name>
<dbReference type="Proteomes" id="UP000627715">
    <property type="component" value="Unassembled WGS sequence"/>
</dbReference>
<dbReference type="GO" id="GO:0005886">
    <property type="term" value="C:plasma membrane"/>
    <property type="evidence" value="ECO:0007669"/>
    <property type="project" value="UniProtKB-SubCell"/>
</dbReference>
<evidence type="ECO:0000256" key="3">
    <source>
        <dbReference type="ARBA" id="ARBA00022676"/>
    </source>
</evidence>
<dbReference type="GO" id="GO:0005975">
    <property type="term" value="P:carbohydrate metabolic process"/>
    <property type="evidence" value="ECO:0007669"/>
    <property type="project" value="InterPro"/>
</dbReference>
<reference evidence="13" key="2">
    <citation type="submission" date="2020-09" db="EMBL/GenBank/DDBJ databases">
        <authorList>
            <person name="Sun Q."/>
            <person name="Zhou Y."/>
        </authorList>
    </citation>
    <scope>NUCLEOTIDE SEQUENCE</scope>
    <source>
        <strain evidence="13">CGMCC 1.15425</strain>
    </source>
</reference>
<comment type="function">
    <text evidence="10">Cell wall formation. Catalyzes the transfer of a GlcNAc subunit on undecaprenyl-pyrophosphoryl-MurNAc-pentapeptide (lipid intermediate I) to form undecaprenyl-pyrophosphoryl-MurNAc-(pentapeptide)GlcNAc (lipid intermediate II).</text>
</comment>
<dbReference type="GO" id="GO:0009252">
    <property type="term" value="P:peptidoglycan biosynthetic process"/>
    <property type="evidence" value="ECO:0007669"/>
    <property type="project" value="UniProtKB-UniRule"/>
</dbReference>
<feature type="binding site" evidence="10">
    <location>
        <position position="254"/>
    </location>
    <ligand>
        <name>UDP-N-acetyl-alpha-D-glucosamine</name>
        <dbReference type="ChEBI" id="CHEBI:57705"/>
    </ligand>
</feature>
<evidence type="ECO:0000256" key="1">
    <source>
        <dbReference type="ARBA" id="ARBA00022475"/>
    </source>
</evidence>
<evidence type="ECO:0000256" key="4">
    <source>
        <dbReference type="ARBA" id="ARBA00022679"/>
    </source>
</evidence>
<keyword evidence="1 10" id="KW-1003">Cell membrane</keyword>
<evidence type="ECO:0000256" key="8">
    <source>
        <dbReference type="ARBA" id="ARBA00023306"/>
    </source>
</evidence>
<keyword evidence="6 10" id="KW-0573">Peptidoglycan synthesis</keyword>
<feature type="binding site" evidence="10">
    <location>
        <position position="125"/>
    </location>
    <ligand>
        <name>UDP-N-acetyl-alpha-D-glucosamine</name>
        <dbReference type="ChEBI" id="CHEBI:57705"/>
    </ligand>
</feature>
<dbReference type="EMBL" id="BMIY01000009">
    <property type="protein sequence ID" value="GFZ78802.1"/>
    <property type="molecule type" value="Genomic_DNA"/>
</dbReference>
<feature type="binding site" evidence="10">
    <location>
        <position position="299"/>
    </location>
    <ligand>
        <name>UDP-N-acetyl-alpha-D-glucosamine</name>
        <dbReference type="ChEBI" id="CHEBI:57705"/>
    </ligand>
</feature>
<evidence type="ECO:0000256" key="6">
    <source>
        <dbReference type="ARBA" id="ARBA00022984"/>
    </source>
</evidence>
<dbReference type="EC" id="2.4.1.227" evidence="10"/>